<gene>
    <name evidence="2" type="ORF">LMG18096_00332</name>
</gene>
<accession>A0ABC8Q5F5</accession>
<organism evidence="2 3">
    <name type="scientific">Ralstonia holmesii</name>
    <dbReference type="NCBI Taxonomy" id="3058602"/>
    <lineage>
        <taxon>Bacteria</taxon>
        <taxon>Pseudomonadati</taxon>
        <taxon>Pseudomonadota</taxon>
        <taxon>Betaproteobacteria</taxon>
        <taxon>Burkholderiales</taxon>
        <taxon>Burkholderiaceae</taxon>
        <taxon>Ralstonia</taxon>
    </lineage>
</organism>
<reference evidence="2 3" key="1">
    <citation type="submission" date="2023-07" db="EMBL/GenBank/DDBJ databases">
        <authorList>
            <person name="Peeters C."/>
        </authorList>
    </citation>
    <scope>NUCLEOTIDE SEQUENCE [LARGE SCALE GENOMIC DNA]</scope>
    <source>
        <strain evidence="2 3">LMG 18096</strain>
    </source>
</reference>
<sequence length="73" mass="7983">MVSPAKCPDSAPDLLRMFLAIDVPLIGRQATAIHIMRAGEEVRRLPLSSTEPFPAGRSNDGMHASRQPYLPDL</sequence>
<dbReference type="EMBL" id="CATZAT010000001">
    <property type="protein sequence ID" value="CAJ0774922.1"/>
    <property type="molecule type" value="Genomic_DNA"/>
</dbReference>
<keyword evidence="3" id="KW-1185">Reference proteome</keyword>
<evidence type="ECO:0000256" key="1">
    <source>
        <dbReference type="SAM" id="MobiDB-lite"/>
    </source>
</evidence>
<name>A0ABC8Q5F5_9RALS</name>
<evidence type="ECO:0000313" key="2">
    <source>
        <dbReference type="EMBL" id="CAJ0774922.1"/>
    </source>
</evidence>
<comment type="caution">
    <text evidence="2">The sequence shown here is derived from an EMBL/GenBank/DDBJ whole genome shotgun (WGS) entry which is preliminary data.</text>
</comment>
<proteinExistence type="predicted"/>
<protein>
    <submittedName>
        <fullName evidence="2">Uncharacterized protein</fullName>
    </submittedName>
</protein>
<evidence type="ECO:0000313" key="3">
    <source>
        <dbReference type="Proteomes" id="UP001189663"/>
    </source>
</evidence>
<feature type="region of interest" description="Disordered" evidence="1">
    <location>
        <begin position="46"/>
        <end position="73"/>
    </location>
</feature>
<dbReference type="Proteomes" id="UP001189663">
    <property type="component" value="Unassembled WGS sequence"/>
</dbReference>
<dbReference type="AlphaFoldDB" id="A0ABC8Q5F5"/>